<feature type="chain" id="PRO_5031442474" evidence="1">
    <location>
        <begin position="27"/>
        <end position="626"/>
    </location>
</feature>
<reference evidence="2 3" key="1">
    <citation type="submission" date="2020-01" db="EMBL/GenBank/DDBJ databases">
        <title>Whole genome and functional gene identification of agarase of Vibrio HN897.</title>
        <authorList>
            <person name="Liu Y."/>
            <person name="Zhao Z."/>
        </authorList>
    </citation>
    <scope>NUCLEOTIDE SEQUENCE [LARGE SCALE GENOMIC DNA]</scope>
    <source>
        <strain evidence="2 3">HN897</strain>
    </source>
</reference>
<feature type="signal peptide" evidence="1">
    <location>
        <begin position="1"/>
        <end position="26"/>
    </location>
</feature>
<evidence type="ECO:0000256" key="1">
    <source>
        <dbReference type="SAM" id="SignalP"/>
    </source>
</evidence>
<protein>
    <submittedName>
        <fullName evidence="2">Uncharacterized protein</fullName>
    </submittedName>
</protein>
<dbReference type="Proteomes" id="UP000464262">
    <property type="component" value="Chromosome 1"/>
</dbReference>
<dbReference type="KEGG" id="vas:GT360_13370"/>
<dbReference type="EMBL" id="CP047475">
    <property type="protein sequence ID" value="QIA64418.1"/>
    <property type="molecule type" value="Genomic_DNA"/>
</dbReference>
<keyword evidence="3" id="KW-1185">Reference proteome</keyword>
<dbReference type="RefSeq" id="WP_164649324.1">
    <property type="nucleotide sequence ID" value="NZ_CP047475.1"/>
</dbReference>
<gene>
    <name evidence="2" type="ORF">GT360_13370</name>
</gene>
<proteinExistence type="predicted"/>
<accession>A0A7Z2T5A0</accession>
<evidence type="ECO:0000313" key="3">
    <source>
        <dbReference type="Proteomes" id="UP000464262"/>
    </source>
</evidence>
<sequence length="626" mass="65594">MNRIKTTLILGLLTVGLIGCSDSDSATNPEPTPPPQAQEFSTVLSLVVPDSNGNPRTDLTNAKADVFVTTSTTEQLVAARNSDEVRVVDGQGETITSIEIPATGIAAAALMYNEGFFEAGGIAIIDFVVSADGNYANKVTAVVDQSAVQSGTISVEAQLTSKQFDAEEEGIAIASAPEVKTSASDVSVDEEAKTAVILVPIESSTPTFSDSEELQEVNQGGKAEVSIPANTTLVAKNAAGETVPIVGALSTNVAYFSADPSNAADESLSPLNQFPGGLSPESVVGIDGGEEGGNFISAGFVAIEIADEAGNLVREFSSGNDEDAKPVQITFTVPAGTKDDEGNEVKEGSVIPFWSYDESTGQWAYEGEVTLSAANSDGNFPAVAAVDHLSYFNLDYFGQDRCNIQMTVSDSVGETSENLNFAMRRSAGGWNKYKTTYDNSPNITVVNVPPYDGTFSMNFRGVDGSAISALSLTDGSGNALPSGTVGADGVVTGLNFCGGDGERGRQVNYVVTLDATPPVRYDVPFSIVDQCTDSNLSTQQPGYIYIYENGRWVTWLYSSSTSTVSKTLEEGSYSATIYVWNVEKGYYDSFVETFSVDSDAPVVFTRNFICDPSGGTGASAGGGTGN</sequence>
<organism evidence="2 3">
    <name type="scientific">Vibrio astriarenae</name>
    <dbReference type="NCBI Taxonomy" id="1481923"/>
    <lineage>
        <taxon>Bacteria</taxon>
        <taxon>Pseudomonadati</taxon>
        <taxon>Pseudomonadota</taxon>
        <taxon>Gammaproteobacteria</taxon>
        <taxon>Vibrionales</taxon>
        <taxon>Vibrionaceae</taxon>
        <taxon>Vibrio</taxon>
    </lineage>
</organism>
<evidence type="ECO:0000313" key="2">
    <source>
        <dbReference type="EMBL" id="QIA64418.1"/>
    </source>
</evidence>
<name>A0A7Z2T5A0_9VIBR</name>
<dbReference type="PROSITE" id="PS51257">
    <property type="entry name" value="PROKAR_LIPOPROTEIN"/>
    <property type="match status" value="1"/>
</dbReference>
<keyword evidence="1" id="KW-0732">Signal</keyword>
<dbReference type="AlphaFoldDB" id="A0A7Z2T5A0"/>